<dbReference type="Proteomes" id="UP001607302">
    <property type="component" value="Unassembled WGS sequence"/>
</dbReference>
<reference evidence="2 3" key="1">
    <citation type="journal article" date="2024" name="Ann. Entomol. Soc. Am.">
        <title>Genomic analyses of the southern and eastern yellowjacket wasps (Hymenoptera: Vespidae) reveal evolutionary signatures of social life.</title>
        <authorList>
            <person name="Catto M.A."/>
            <person name="Caine P.B."/>
            <person name="Orr S.E."/>
            <person name="Hunt B.G."/>
            <person name="Goodisman M.A.D."/>
        </authorList>
    </citation>
    <scope>NUCLEOTIDE SEQUENCE [LARGE SCALE GENOMIC DNA]</scope>
    <source>
        <strain evidence="2">233</strain>
        <tissue evidence="2">Head and thorax</tissue>
    </source>
</reference>
<name>A0ABD2BGX7_VESSQ</name>
<evidence type="ECO:0000313" key="2">
    <source>
        <dbReference type="EMBL" id="KAL2732001.1"/>
    </source>
</evidence>
<keyword evidence="3" id="KW-1185">Reference proteome</keyword>
<dbReference type="AlphaFoldDB" id="A0ABD2BGX7"/>
<comment type="caution">
    <text evidence="2">The sequence shown here is derived from an EMBL/GenBank/DDBJ whole genome shotgun (WGS) entry which is preliminary data.</text>
</comment>
<proteinExistence type="predicted"/>
<feature type="region of interest" description="Disordered" evidence="1">
    <location>
        <begin position="30"/>
        <end position="52"/>
    </location>
</feature>
<evidence type="ECO:0000256" key="1">
    <source>
        <dbReference type="SAM" id="MobiDB-lite"/>
    </source>
</evidence>
<gene>
    <name evidence="2" type="ORF">V1478_004689</name>
</gene>
<organism evidence="2 3">
    <name type="scientific">Vespula squamosa</name>
    <name type="common">Southern yellow jacket</name>
    <name type="synonym">Wasp</name>
    <dbReference type="NCBI Taxonomy" id="30214"/>
    <lineage>
        <taxon>Eukaryota</taxon>
        <taxon>Metazoa</taxon>
        <taxon>Ecdysozoa</taxon>
        <taxon>Arthropoda</taxon>
        <taxon>Hexapoda</taxon>
        <taxon>Insecta</taxon>
        <taxon>Pterygota</taxon>
        <taxon>Neoptera</taxon>
        <taxon>Endopterygota</taxon>
        <taxon>Hymenoptera</taxon>
        <taxon>Apocrita</taxon>
        <taxon>Aculeata</taxon>
        <taxon>Vespoidea</taxon>
        <taxon>Vespidae</taxon>
        <taxon>Vespinae</taxon>
        <taxon>Vespula</taxon>
    </lineage>
</organism>
<dbReference type="EMBL" id="JAUDFV010000102">
    <property type="protein sequence ID" value="KAL2732001.1"/>
    <property type="molecule type" value="Genomic_DNA"/>
</dbReference>
<accession>A0ABD2BGX7</accession>
<protein>
    <submittedName>
        <fullName evidence="2">Uncharacterized protein</fullName>
    </submittedName>
</protein>
<sequence>MIKGNAKERKRKKEKSLVLDQKHTFRPLLEDQTFHDTGYKDGENEYERNKEETKEINETKICLFRTWKNYVDDSASTLVGSETQTDPAKARAQLTPDIVVPSPSIIATGGKIRQPTTSFIAEEEKRQRRRESSYFSLTSKLSASSQAGCPNKTEISSAPIEGSSISQTPFLENDATFFAPHFSSSFDITTISKQARSKILPAFLNR</sequence>
<evidence type="ECO:0000313" key="3">
    <source>
        <dbReference type="Proteomes" id="UP001607302"/>
    </source>
</evidence>